<evidence type="ECO:0000313" key="3">
    <source>
        <dbReference type="Proteomes" id="UP001610444"/>
    </source>
</evidence>
<dbReference type="RefSeq" id="XP_070899026.1">
    <property type="nucleotide sequence ID" value="XM_071040241.1"/>
</dbReference>
<dbReference type="EMBL" id="JBFXLR010000022">
    <property type="protein sequence ID" value="KAL2849801.1"/>
    <property type="molecule type" value="Genomic_DNA"/>
</dbReference>
<gene>
    <name evidence="2" type="ORF">BJX68DRAFT_237801</name>
</gene>
<dbReference type="Proteomes" id="UP001610444">
    <property type="component" value="Unassembled WGS sequence"/>
</dbReference>
<dbReference type="GeneID" id="98155405"/>
<reference evidence="2 3" key="1">
    <citation type="submission" date="2024-07" db="EMBL/GenBank/DDBJ databases">
        <title>Section-level genome sequencing and comparative genomics of Aspergillus sections Usti and Cavernicolus.</title>
        <authorList>
            <consortium name="Lawrence Berkeley National Laboratory"/>
            <person name="Nybo J.L."/>
            <person name="Vesth T.C."/>
            <person name="Theobald S."/>
            <person name="Frisvad J.C."/>
            <person name="Larsen T.O."/>
            <person name="Kjaerboelling I."/>
            <person name="Rothschild-Mancinelli K."/>
            <person name="Lyhne E.K."/>
            <person name="Kogle M.E."/>
            <person name="Barry K."/>
            <person name="Clum A."/>
            <person name="Na H."/>
            <person name="Ledsgaard L."/>
            <person name="Lin J."/>
            <person name="Lipzen A."/>
            <person name="Kuo A."/>
            <person name="Riley R."/>
            <person name="Mondo S."/>
            <person name="LaButti K."/>
            <person name="Haridas S."/>
            <person name="Pangalinan J."/>
            <person name="Salamov A.A."/>
            <person name="Simmons B.A."/>
            <person name="Magnuson J.K."/>
            <person name="Chen J."/>
            <person name="Drula E."/>
            <person name="Henrissat B."/>
            <person name="Wiebenga A."/>
            <person name="Lubbers R.J."/>
            <person name="Gomes A.C."/>
            <person name="Macurrencykelacurrency M.R."/>
            <person name="Stajich J."/>
            <person name="Grigoriev I.V."/>
            <person name="Mortensen U.H."/>
            <person name="De vries R.P."/>
            <person name="Baker S.E."/>
            <person name="Andersen M.R."/>
        </authorList>
    </citation>
    <scope>NUCLEOTIDE SEQUENCE [LARGE SCALE GENOMIC DNA]</scope>
    <source>
        <strain evidence="2 3">CBS 756.74</strain>
    </source>
</reference>
<evidence type="ECO:0000313" key="2">
    <source>
        <dbReference type="EMBL" id="KAL2849801.1"/>
    </source>
</evidence>
<keyword evidence="3" id="KW-1185">Reference proteome</keyword>
<comment type="caution">
    <text evidence="2">The sequence shown here is derived from an EMBL/GenBank/DDBJ whole genome shotgun (WGS) entry which is preliminary data.</text>
</comment>
<proteinExistence type="predicted"/>
<name>A0ABR4KBY5_9EURO</name>
<accession>A0ABR4KBY5</accession>
<sequence>MASQGLDRAPSMGTDWPTKRVSPWSPDACQTQEWCGKRDRGCHENGIYAIAVSGQLEDLRAHAKVLARSYQGWCFMSDCKSAMPIARKAGEIFQGCLLPMIGRADVLRHNGLGDPEWSTEQHRPLPTGENIRRRQAGDDNFILTVSLASGSIPTTLCCTPSARQSRLPWTRATKW</sequence>
<feature type="region of interest" description="Disordered" evidence="1">
    <location>
        <begin position="1"/>
        <end position="25"/>
    </location>
</feature>
<evidence type="ECO:0000256" key="1">
    <source>
        <dbReference type="SAM" id="MobiDB-lite"/>
    </source>
</evidence>
<protein>
    <submittedName>
        <fullName evidence="2">Uncharacterized protein</fullName>
    </submittedName>
</protein>
<organism evidence="2 3">
    <name type="scientific">Aspergillus pseudodeflectus</name>
    <dbReference type="NCBI Taxonomy" id="176178"/>
    <lineage>
        <taxon>Eukaryota</taxon>
        <taxon>Fungi</taxon>
        <taxon>Dikarya</taxon>
        <taxon>Ascomycota</taxon>
        <taxon>Pezizomycotina</taxon>
        <taxon>Eurotiomycetes</taxon>
        <taxon>Eurotiomycetidae</taxon>
        <taxon>Eurotiales</taxon>
        <taxon>Aspergillaceae</taxon>
        <taxon>Aspergillus</taxon>
        <taxon>Aspergillus subgen. Nidulantes</taxon>
    </lineage>
</organism>